<evidence type="ECO:0000259" key="1">
    <source>
        <dbReference type="Pfam" id="PF09664"/>
    </source>
</evidence>
<reference evidence="3" key="2">
    <citation type="journal article" date="2021" name="PeerJ">
        <title>Extensive microbial diversity within the chicken gut microbiome revealed by metagenomics and culture.</title>
        <authorList>
            <person name="Gilroy R."/>
            <person name="Ravi A."/>
            <person name="Getino M."/>
            <person name="Pursley I."/>
            <person name="Horton D.L."/>
            <person name="Alikhan N.F."/>
            <person name="Baker D."/>
            <person name="Gharbi K."/>
            <person name="Hall N."/>
            <person name="Watson M."/>
            <person name="Adriaenssens E.M."/>
            <person name="Foster-Nyarko E."/>
            <person name="Jarju S."/>
            <person name="Secka A."/>
            <person name="Antonio M."/>
            <person name="Oren A."/>
            <person name="Chaudhuri R.R."/>
            <person name="La Ragione R."/>
            <person name="Hildebrand F."/>
            <person name="Pallen M.J."/>
        </authorList>
    </citation>
    <scope>NUCLEOTIDE SEQUENCE</scope>
    <source>
        <strain evidence="3">ChiSjej3B21-11622</strain>
    </source>
</reference>
<feature type="domain" description="Conserved hypothetical protein CHP02679 N terminus" evidence="2">
    <location>
        <begin position="37"/>
        <end position="267"/>
    </location>
</feature>
<gene>
    <name evidence="3" type="ORF">IAB26_11545</name>
</gene>
<dbReference type="GO" id="GO:0005694">
    <property type="term" value="C:chromosome"/>
    <property type="evidence" value="ECO:0007669"/>
    <property type="project" value="InterPro"/>
</dbReference>
<protein>
    <submittedName>
        <fullName evidence="3">DUF2399 domain-containing protein</fullName>
    </submittedName>
</protein>
<dbReference type="GO" id="GO:0003677">
    <property type="term" value="F:DNA binding"/>
    <property type="evidence" value="ECO:0007669"/>
    <property type="project" value="InterPro"/>
</dbReference>
<dbReference type="InterPro" id="IPR024466">
    <property type="entry name" value="CHP02679_N"/>
</dbReference>
<dbReference type="AlphaFoldDB" id="A0A9D0ZYT0"/>
<dbReference type="Gene3D" id="3.40.1360.10">
    <property type="match status" value="1"/>
</dbReference>
<accession>A0A9D0ZYT0</accession>
<dbReference type="InterPro" id="IPR036078">
    <property type="entry name" value="Spo11/TopoVI_A_sf"/>
</dbReference>
<dbReference type="Pfam" id="PF11796">
    <property type="entry name" value="DUF3323"/>
    <property type="match status" value="1"/>
</dbReference>
<sequence length="449" mass="51603">MTEQRMEECLEYFRGRQVFQKVFSGFRKKYESLGHFGGTVTLKGLDAEEKAALGGFFQRDYTENQTITILASAMEKALSESRFGELAWEEILEAYFQEPLLARKEQNRREEKEKQQFFAEFLDPKGQEGKGTGNAGRQWLSHALDSHKDGGLLLMQQYREDREGFRETLKAVLAAIDVLPYRLRRTGKADGLFRERLPVFAAKTTGNPHYFDNGTSGEKLLTAFLCYDFQVNGKKENRDAEWKNRLYYQAGILKDDLSNDVLVYGIRGRKMGGELHQGIEGFYRERQAMRLTLNTIGTLKEAWAVNSPVFVLENPAVFSELVRCQPAITAVCGGGQPCLAVLALLDLLSEGSTLYYAGDFDPDGLLILQRLKERYGRRLVPWGYRREWYETYLSDVECFPLTMKKLDRVTLPEVQEIVERMKRHRKAAYQETMMKELADSAEILMKNRS</sequence>
<dbReference type="SUPFAM" id="SSF56726">
    <property type="entry name" value="DNA topoisomerase IV, alpha subunit"/>
    <property type="match status" value="1"/>
</dbReference>
<organism evidence="3 4">
    <name type="scientific">Candidatus Limivivens merdigallinarum</name>
    <dbReference type="NCBI Taxonomy" id="2840859"/>
    <lineage>
        <taxon>Bacteria</taxon>
        <taxon>Bacillati</taxon>
        <taxon>Bacillota</taxon>
        <taxon>Clostridia</taxon>
        <taxon>Lachnospirales</taxon>
        <taxon>Lachnospiraceae</taxon>
        <taxon>Lachnospiraceae incertae sedis</taxon>
        <taxon>Candidatus Limivivens</taxon>
    </lineage>
</organism>
<name>A0A9D0ZYT0_9FIRM</name>
<evidence type="ECO:0000313" key="3">
    <source>
        <dbReference type="EMBL" id="HIQ97183.1"/>
    </source>
</evidence>
<feature type="domain" description="DUF2399" evidence="1">
    <location>
        <begin position="290"/>
        <end position="439"/>
    </location>
</feature>
<dbReference type="InterPro" id="IPR024465">
    <property type="entry name" value="DUF2399"/>
</dbReference>
<dbReference type="Pfam" id="PF09664">
    <property type="entry name" value="DUF2399"/>
    <property type="match status" value="1"/>
</dbReference>
<evidence type="ECO:0000313" key="4">
    <source>
        <dbReference type="Proteomes" id="UP000886886"/>
    </source>
</evidence>
<evidence type="ECO:0000259" key="2">
    <source>
        <dbReference type="Pfam" id="PF11796"/>
    </source>
</evidence>
<dbReference type="Proteomes" id="UP000886886">
    <property type="component" value="Unassembled WGS sequence"/>
</dbReference>
<reference evidence="3" key="1">
    <citation type="submission" date="2020-10" db="EMBL/GenBank/DDBJ databases">
        <authorList>
            <person name="Gilroy R."/>
        </authorList>
    </citation>
    <scope>NUCLEOTIDE SEQUENCE</scope>
    <source>
        <strain evidence="3">ChiSjej3B21-11622</strain>
    </source>
</reference>
<comment type="caution">
    <text evidence="3">The sequence shown here is derived from an EMBL/GenBank/DDBJ whole genome shotgun (WGS) entry which is preliminary data.</text>
</comment>
<proteinExistence type="predicted"/>
<dbReference type="EMBL" id="DVFT01000170">
    <property type="protein sequence ID" value="HIQ97183.1"/>
    <property type="molecule type" value="Genomic_DNA"/>
</dbReference>